<dbReference type="Gene3D" id="3.40.190.10">
    <property type="entry name" value="Periplasmic binding protein-like II"/>
    <property type="match status" value="2"/>
</dbReference>
<dbReference type="GO" id="GO:1901359">
    <property type="term" value="F:tungstate binding"/>
    <property type="evidence" value="ECO:0007669"/>
    <property type="project" value="UniProtKB-ARBA"/>
</dbReference>
<comment type="similarity">
    <text evidence="1">Belongs to the bacterial solute-binding protein ModA family.</text>
</comment>
<evidence type="ECO:0000256" key="3">
    <source>
        <dbReference type="ARBA" id="ARBA00022723"/>
    </source>
</evidence>
<dbReference type="AlphaFoldDB" id="A0A7S8HCI8"/>
<evidence type="ECO:0000313" key="9">
    <source>
        <dbReference type="Proteomes" id="UP000593594"/>
    </source>
</evidence>
<dbReference type="GO" id="GO:0046872">
    <property type="term" value="F:metal ion binding"/>
    <property type="evidence" value="ECO:0007669"/>
    <property type="project" value="UniProtKB-KW"/>
</dbReference>
<organism evidence="8 9">
    <name type="scientific">Kaustia mangrovi</name>
    <dbReference type="NCBI Taxonomy" id="2593653"/>
    <lineage>
        <taxon>Bacteria</taxon>
        <taxon>Pseudomonadati</taxon>
        <taxon>Pseudomonadota</taxon>
        <taxon>Alphaproteobacteria</taxon>
        <taxon>Hyphomicrobiales</taxon>
        <taxon>Parvibaculaceae</taxon>
        <taxon>Kaustia</taxon>
    </lineage>
</organism>
<dbReference type="InterPro" id="IPR050682">
    <property type="entry name" value="ModA/WtpA"/>
</dbReference>
<dbReference type="PANTHER" id="PTHR30632">
    <property type="entry name" value="MOLYBDATE-BINDING PERIPLASMIC PROTEIN"/>
    <property type="match status" value="1"/>
</dbReference>
<feature type="signal peptide" evidence="7">
    <location>
        <begin position="1"/>
        <end position="27"/>
    </location>
</feature>
<sequence length="260" mass="27253">MIVRQRLGAAALALVLTVIGLAGPARAAEVTVFAAASLTNAMEDVGALYREKTGEPLRFSFASSSTLARQIEAGAPAQIYASANEKWMDTLDKAGLVADGTRVSPISNSLVLIAPEDSDLEPMAIAKETDLAALLGTDGRMAVGDPDHVPAGIYAAEALRALGQWDALEPRLARADDVRAALALVARGEVPLGIVYGTDAAISEKVKILGTVPAGSHKPITYPFAIVAGNDTPAVRAVFDFIVGPEALKVFERYGFTRNR</sequence>
<dbReference type="FunFam" id="3.40.190.10:FF:000035">
    <property type="entry name" value="Molybdate ABC transporter substrate-binding protein"/>
    <property type="match status" value="1"/>
</dbReference>
<dbReference type="SUPFAM" id="SSF53850">
    <property type="entry name" value="Periplasmic binding protein-like II"/>
    <property type="match status" value="1"/>
</dbReference>
<keyword evidence="2 6" id="KW-0500">Molybdenum</keyword>
<dbReference type="Pfam" id="PF13531">
    <property type="entry name" value="SBP_bac_11"/>
    <property type="match status" value="1"/>
</dbReference>
<gene>
    <name evidence="8" type="primary">modA</name>
    <name evidence="8" type="ORF">HW532_11635</name>
</gene>
<feature type="binding site" evidence="6">
    <location>
        <position position="151"/>
    </location>
    <ligand>
        <name>molybdate</name>
        <dbReference type="ChEBI" id="CHEBI:36264"/>
    </ligand>
</feature>
<dbReference type="NCBIfam" id="NF007958">
    <property type="entry name" value="PRK10677.1"/>
    <property type="match status" value="1"/>
</dbReference>
<dbReference type="EMBL" id="CP058214">
    <property type="protein sequence ID" value="QPC43288.1"/>
    <property type="molecule type" value="Genomic_DNA"/>
</dbReference>
<evidence type="ECO:0000256" key="5">
    <source>
        <dbReference type="ARBA" id="ARBA00062515"/>
    </source>
</evidence>
<reference evidence="8 9" key="1">
    <citation type="submission" date="2020-06" db="EMBL/GenBank/DDBJ databases">
        <title>Genome sequence of 2 isolates from Red Sea Mangroves.</title>
        <authorList>
            <person name="Sefrji F."/>
            <person name="Michoud G."/>
            <person name="Merlino G."/>
            <person name="Daffonchio D."/>
        </authorList>
    </citation>
    <scope>NUCLEOTIDE SEQUENCE [LARGE SCALE GENOMIC DNA]</scope>
    <source>
        <strain evidence="8 9">R1DC25</strain>
    </source>
</reference>
<feature type="binding site" evidence="6">
    <location>
        <position position="178"/>
    </location>
    <ligand>
        <name>molybdate</name>
        <dbReference type="ChEBI" id="CHEBI:36264"/>
    </ligand>
</feature>
<protein>
    <submittedName>
        <fullName evidence="8">Molybdate ABC transporter substrate-binding protein</fullName>
    </submittedName>
</protein>
<keyword evidence="9" id="KW-1185">Reference proteome</keyword>
<evidence type="ECO:0000256" key="7">
    <source>
        <dbReference type="SAM" id="SignalP"/>
    </source>
</evidence>
<evidence type="ECO:0000313" key="8">
    <source>
        <dbReference type="EMBL" id="QPC43288.1"/>
    </source>
</evidence>
<comment type="subunit">
    <text evidence="5">The complex is composed of two ATP-binding proteins (ModC), two transmembrane proteins (ModB) and a solute-binding protein (ModA).</text>
</comment>
<dbReference type="NCBIfam" id="TIGR01256">
    <property type="entry name" value="modA"/>
    <property type="match status" value="1"/>
</dbReference>
<accession>A0A7S8HCI8</accession>
<evidence type="ECO:0000256" key="2">
    <source>
        <dbReference type="ARBA" id="ARBA00022505"/>
    </source>
</evidence>
<keyword evidence="3 6" id="KW-0479">Metal-binding</keyword>
<feature type="binding site" evidence="6">
    <location>
        <position position="64"/>
    </location>
    <ligand>
        <name>molybdate</name>
        <dbReference type="ChEBI" id="CHEBI:36264"/>
    </ligand>
</feature>
<keyword evidence="4 7" id="KW-0732">Signal</keyword>
<dbReference type="CDD" id="cd13536">
    <property type="entry name" value="PBP2_EcModA"/>
    <property type="match status" value="1"/>
</dbReference>
<feature type="binding site" evidence="6">
    <location>
        <position position="196"/>
    </location>
    <ligand>
        <name>molybdate</name>
        <dbReference type="ChEBI" id="CHEBI:36264"/>
    </ligand>
</feature>
<evidence type="ECO:0000256" key="6">
    <source>
        <dbReference type="PIRSR" id="PIRSR004846-1"/>
    </source>
</evidence>
<dbReference type="PIRSF" id="PIRSF004846">
    <property type="entry name" value="ModA"/>
    <property type="match status" value="1"/>
</dbReference>
<dbReference type="InterPro" id="IPR005950">
    <property type="entry name" value="ModA"/>
</dbReference>
<dbReference type="GO" id="GO:0015689">
    <property type="term" value="P:molybdate ion transport"/>
    <property type="evidence" value="ECO:0007669"/>
    <property type="project" value="InterPro"/>
</dbReference>
<dbReference type="Proteomes" id="UP000593594">
    <property type="component" value="Chromosome"/>
</dbReference>
<dbReference type="GO" id="GO:0030973">
    <property type="term" value="F:molybdate ion binding"/>
    <property type="evidence" value="ECO:0007669"/>
    <property type="project" value="TreeGrafter"/>
</dbReference>
<dbReference type="KEGG" id="kmn:HW532_11635"/>
<proteinExistence type="inferred from homology"/>
<name>A0A7S8HCI8_9HYPH</name>
<evidence type="ECO:0000256" key="1">
    <source>
        <dbReference type="ARBA" id="ARBA00009175"/>
    </source>
</evidence>
<dbReference type="RefSeq" id="WP_246478753.1">
    <property type="nucleotide sequence ID" value="NZ_CP058214.1"/>
</dbReference>
<dbReference type="GO" id="GO:0030288">
    <property type="term" value="C:outer membrane-bounded periplasmic space"/>
    <property type="evidence" value="ECO:0007669"/>
    <property type="project" value="TreeGrafter"/>
</dbReference>
<feature type="chain" id="PRO_5033044865" evidence="7">
    <location>
        <begin position="28"/>
        <end position="260"/>
    </location>
</feature>
<dbReference type="PANTHER" id="PTHR30632:SF17">
    <property type="entry name" value="MOLYBDATE-BINDING PROTEIN MODA"/>
    <property type="match status" value="1"/>
</dbReference>
<evidence type="ECO:0000256" key="4">
    <source>
        <dbReference type="ARBA" id="ARBA00022729"/>
    </source>
</evidence>
<feature type="binding site" evidence="6">
    <location>
        <position position="37"/>
    </location>
    <ligand>
        <name>molybdate</name>
        <dbReference type="ChEBI" id="CHEBI:36264"/>
    </ligand>
</feature>